<accession>A0ACC3NPF8</accession>
<comment type="caution">
    <text evidence="1">The sequence shown here is derived from an EMBL/GenBank/DDBJ whole genome shotgun (WGS) entry which is preliminary data.</text>
</comment>
<dbReference type="EMBL" id="JAUTXU010000020">
    <property type="protein sequence ID" value="KAK3720791.1"/>
    <property type="molecule type" value="Genomic_DNA"/>
</dbReference>
<keyword evidence="2" id="KW-1185">Reference proteome</keyword>
<protein>
    <submittedName>
        <fullName evidence="1">RAS2 protein</fullName>
    </submittedName>
</protein>
<organism evidence="1 2">
    <name type="scientific">Vermiconidia calcicola</name>
    <dbReference type="NCBI Taxonomy" id="1690605"/>
    <lineage>
        <taxon>Eukaryota</taxon>
        <taxon>Fungi</taxon>
        <taxon>Dikarya</taxon>
        <taxon>Ascomycota</taxon>
        <taxon>Pezizomycotina</taxon>
        <taxon>Dothideomycetes</taxon>
        <taxon>Dothideomycetidae</taxon>
        <taxon>Mycosphaerellales</taxon>
        <taxon>Extremaceae</taxon>
        <taxon>Vermiconidia</taxon>
    </lineage>
</organism>
<evidence type="ECO:0000313" key="1">
    <source>
        <dbReference type="EMBL" id="KAK3720791.1"/>
    </source>
</evidence>
<gene>
    <name evidence="1" type="primary">ras2_2</name>
    <name evidence="1" type="ORF">LTR37_003454</name>
</gene>
<proteinExistence type="predicted"/>
<reference evidence="1" key="1">
    <citation type="submission" date="2023-07" db="EMBL/GenBank/DDBJ databases">
        <title>Black Yeasts Isolated from many extreme environments.</title>
        <authorList>
            <person name="Coleine C."/>
            <person name="Stajich J.E."/>
            <person name="Selbmann L."/>
        </authorList>
    </citation>
    <scope>NUCLEOTIDE SEQUENCE</scope>
    <source>
        <strain evidence="1">CCFEE 5714</strain>
    </source>
</reference>
<dbReference type="Proteomes" id="UP001281147">
    <property type="component" value="Unassembled WGS sequence"/>
</dbReference>
<sequence length="322" mass="36307">MVERKGFGEMENEAEVSAAIPTRPSINLSPEQTAAVRRYMEFWEGGRSTRHPHIMILLLGYEGVGKRTIGVMLSQDVFLVGYDPTGDERTGMTTYIESKPVRFEGWRESPDPQLSPKTCPYGFTLYGKARHCEVCFLVYDVTNRQSFEAVRSYYDNFCLERSLERVKSRNQCCVGDCPARPPFPGLVFIIANKIDREHNEWTVSMEEGEKFCKSIGAEFMPMSARTGEGSGTKVLLEMAHLVLLRRIQNIPLLESGGTSTGEASKPSKGTSGSRLSRWLSKSARRQVQDERMPESEATLDDKVSTAAAMQSRARNPNELYWY</sequence>
<name>A0ACC3NPF8_9PEZI</name>
<evidence type="ECO:0000313" key="2">
    <source>
        <dbReference type="Proteomes" id="UP001281147"/>
    </source>
</evidence>